<evidence type="ECO:0000313" key="3">
    <source>
        <dbReference type="Proteomes" id="UP000093053"/>
    </source>
</evidence>
<dbReference type="GO" id="GO:0009307">
    <property type="term" value="P:DNA restriction-modification system"/>
    <property type="evidence" value="ECO:0007669"/>
    <property type="project" value="InterPro"/>
</dbReference>
<reference evidence="2 3" key="1">
    <citation type="submission" date="2016-07" db="EMBL/GenBank/DDBJ databases">
        <title>Complete genome sequence of the Lentzea guizhouensis DHS C013.</title>
        <authorList>
            <person name="Cao C."/>
        </authorList>
    </citation>
    <scope>NUCLEOTIDE SEQUENCE [LARGE SCALE GENOMIC DNA]</scope>
    <source>
        <strain evidence="2 3">DHS C013</strain>
    </source>
</reference>
<accession>A0A1B2HMK1</accession>
<dbReference type="RefSeq" id="WP_065917274.1">
    <property type="nucleotide sequence ID" value="NZ_CP016793.1"/>
</dbReference>
<organism evidence="2 3">
    <name type="scientific">Lentzea guizhouensis</name>
    <dbReference type="NCBI Taxonomy" id="1586287"/>
    <lineage>
        <taxon>Bacteria</taxon>
        <taxon>Bacillati</taxon>
        <taxon>Actinomycetota</taxon>
        <taxon>Actinomycetes</taxon>
        <taxon>Pseudonocardiales</taxon>
        <taxon>Pseudonocardiaceae</taxon>
        <taxon>Lentzea</taxon>
    </lineage>
</organism>
<gene>
    <name evidence="2" type="ORF">BBK82_25525</name>
</gene>
<dbReference type="PANTHER" id="PTHR46844:SF1">
    <property type="entry name" value="SLR5058 PROTEIN"/>
    <property type="match status" value="1"/>
</dbReference>
<dbReference type="SUPFAM" id="SSF52540">
    <property type="entry name" value="P-loop containing nucleoside triphosphate hydrolases"/>
    <property type="match status" value="1"/>
</dbReference>
<dbReference type="Pfam" id="PF04471">
    <property type="entry name" value="Mrr_cat"/>
    <property type="match status" value="1"/>
</dbReference>
<dbReference type="Gene3D" id="3.40.1350.10">
    <property type="match status" value="1"/>
</dbReference>
<dbReference type="InterPro" id="IPR007111">
    <property type="entry name" value="NACHT_NTPase"/>
</dbReference>
<dbReference type="EMBL" id="CP016793">
    <property type="protein sequence ID" value="ANZ38931.1"/>
    <property type="molecule type" value="Genomic_DNA"/>
</dbReference>
<keyword evidence="3" id="KW-1185">Reference proteome</keyword>
<dbReference type="InterPro" id="IPR007560">
    <property type="entry name" value="Restrct_endonuc_IV_Mrr"/>
</dbReference>
<dbReference type="InterPro" id="IPR011856">
    <property type="entry name" value="tRNA_endonuc-like_dom_sf"/>
</dbReference>
<dbReference type="InterPro" id="IPR027417">
    <property type="entry name" value="P-loop_NTPase"/>
</dbReference>
<dbReference type="KEGG" id="led:BBK82_25525"/>
<dbReference type="PROSITE" id="PS50837">
    <property type="entry name" value="NACHT"/>
    <property type="match status" value="1"/>
</dbReference>
<dbReference type="Pfam" id="PF05729">
    <property type="entry name" value="NACHT"/>
    <property type="match status" value="1"/>
</dbReference>
<dbReference type="Gene3D" id="3.40.50.300">
    <property type="entry name" value="P-loop containing nucleotide triphosphate hydrolases"/>
    <property type="match status" value="1"/>
</dbReference>
<dbReference type="GO" id="GO:0003677">
    <property type="term" value="F:DNA binding"/>
    <property type="evidence" value="ECO:0007669"/>
    <property type="project" value="InterPro"/>
</dbReference>
<protein>
    <recommendedName>
        <fullName evidence="1">NACHT domain-containing protein</fullName>
    </recommendedName>
</protein>
<evidence type="ECO:0000313" key="2">
    <source>
        <dbReference type="EMBL" id="ANZ38931.1"/>
    </source>
</evidence>
<dbReference type="Proteomes" id="UP000093053">
    <property type="component" value="Chromosome"/>
</dbReference>
<dbReference type="GO" id="GO:0004519">
    <property type="term" value="F:endonuclease activity"/>
    <property type="evidence" value="ECO:0007669"/>
    <property type="project" value="InterPro"/>
</dbReference>
<feature type="domain" description="NACHT" evidence="1">
    <location>
        <begin position="290"/>
        <end position="423"/>
    </location>
</feature>
<sequence length="1030" mass="112612">MKHGLRIIAADANKLGDTLTLLSRDLFHTLGYEDCRFNVHKAGRELDVEATHCYENRRLVAECKATSEPIGGSDINKFVGALDAEKRKHAPTPVQGYFVSLSGFRQTAVEQELELGDRVTLIAGQDVVQRLSESAVVVPAEVAIERAAGLAARAPSNPRVLKVELLGHVDGWAWLVQLGADHPTHMCLVHADGRVLSAAAAAPLQEHLPDLVLLAADAVPALDLDHYKRYLLSEYGAITLEGMPVDHEVGSRNFRLESLYVPLQLRSVERLDEDAPGRTTGLGVLLGAEPRIAVLGPPGAGKTTILKRLAVAYADPARKLAADDALPDEDLLPVFIRCRHLSGGDGHKPITEIIGDLMVRAERPDQRQEFIEAVGKQLREGTVLLLVDGLDEISDTSERVSFVAQLRTFVARYPSIRLVVTSREVGFRAVAGAVAAICAPHRVAELSRDGVTQLVQAWHREVLGARAEVEQEAAELATSILASDRVVRLASNPLLLTTLLLVKRWVGQLPRKRTVLYQKAVEVLLMTWNVEGHQPIDQDEALPQLAYAAFTMMEAGATQVSAKELISLFLEARAAMPEIFAYTKTSVHDFIQRVEERSSLLVLSGHEVIDGALQPIYEFKHLTFQEYLAALAIANAWVPEDIRDFSAAQMLQAHLGDESWREVVPLTGVLIGRRATALVELLVTRLTNLSAGAPEQHALDRTTWEVDAWAIEDNLVDCLHDEVSVPPALVRSALEAVIECKASGEELGSPLHRLFDTRFAAPLRDLLNDSVLTSRKPMENYCYAFMEVATADVMGRTGSAENVCAHIVAGVRSEDLLDQCAAAGVLMNVAYMIDADGDSLHKSGELERLGFTGADLVIPTRLAAERFASGLPEAASMIFTWALVWCTPMLEIDDEMSAKVMVRALDDWLGSTDPDAQHFSSWLVGRLVETTSWLTCADWEGVFPQLATKWQELIAGEAETGRTEDQLRVLLTVAARLGGPWSNLEMIDMAETAVRQGVKSVADYFELAEALGVDHPAEWLSGLRPSASTE</sequence>
<proteinExistence type="predicted"/>
<dbReference type="SMART" id="SM00382">
    <property type="entry name" value="AAA"/>
    <property type="match status" value="1"/>
</dbReference>
<dbReference type="AlphaFoldDB" id="A0A1B2HMK1"/>
<evidence type="ECO:0000259" key="1">
    <source>
        <dbReference type="PROSITE" id="PS50837"/>
    </source>
</evidence>
<dbReference type="STRING" id="1586287.BBK82_25525"/>
<name>A0A1B2HMK1_9PSEU</name>
<dbReference type="PANTHER" id="PTHR46844">
    <property type="entry name" value="SLR5058 PROTEIN"/>
    <property type="match status" value="1"/>
</dbReference>
<dbReference type="InterPro" id="IPR003593">
    <property type="entry name" value="AAA+_ATPase"/>
</dbReference>